<dbReference type="Pfam" id="PF08241">
    <property type="entry name" value="Methyltransf_11"/>
    <property type="match status" value="1"/>
</dbReference>
<dbReference type="PANTHER" id="PTHR43591:SF24">
    <property type="entry name" value="2-METHOXY-6-POLYPRENYL-1,4-BENZOQUINOL METHYLASE, MITOCHONDRIAL"/>
    <property type="match status" value="1"/>
</dbReference>
<keyword evidence="3" id="KW-1185">Reference proteome</keyword>
<dbReference type="GO" id="GO:0032259">
    <property type="term" value="P:methylation"/>
    <property type="evidence" value="ECO:0007669"/>
    <property type="project" value="UniProtKB-KW"/>
</dbReference>
<dbReference type="InterPro" id="IPR029063">
    <property type="entry name" value="SAM-dependent_MTases_sf"/>
</dbReference>
<keyword evidence="2" id="KW-0808">Transferase</keyword>
<feature type="domain" description="Methyltransferase type 11" evidence="1">
    <location>
        <begin position="85"/>
        <end position="140"/>
    </location>
</feature>
<sequence length="232" mass="25955">MPDVNAQYNVAKPGSLPVRLATRQRRVMYERFLALQKPQAGESILDVGATSDDTYESSNYLESWYPDKGAITACGIDDASFLEQKFPGMRFVRADGRDLPFADESFDIVHSSAVLEHVGSNSTQQNFVRELIRVAKRGVFLTTPNRWFPVEFHSVLPIVHWLPAAQFRAILRLLGHRSLDREENLNLLTPAQVAAMCARLPRVRAMKLELPTLFGWPSNIVCSMEVGGPPAS</sequence>
<keyword evidence="2" id="KW-0489">Methyltransferase</keyword>
<dbReference type="CDD" id="cd02440">
    <property type="entry name" value="AdoMet_MTases"/>
    <property type="match status" value="1"/>
</dbReference>
<gene>
    <name evidence="2" type="ORF">FW784_02470</name>
</gene>
<organism evidence="2 3">
    <name type="scientific">Cognatilysobacter lacus</name>
    <dbReference type="NCBI Taxonomy" id="1643323"/>
    <lineage>
        <taxon>Bacteria</taxon>
        <taxon>Pseudomonadati</taxon>
        <taxon>Pseudomonadota</taxon>
        <taxon>Gammaproteobacteria</taxon>
        <taxon>Lysobacterales</taxon>
        <taxon>Lysobacteraceae</taxon>
        <taxon>Cognatilysobacter</taxon>
    </lineage>
</organism>
<accession>A0A5D8Z995</accession>
<comment type="caution">
    <text evidence="2">The sequence shown here is derived from an EMBL/GenBank/DDBJ whole genome shotgun (WGS) entry which is preliminary data.</text>
</comment>
<reference evidence="2 3" key="1">
    <citation type="submission" date="2019-08" db="EMBL/GenBank/DDBJ databases">
        <title>Draft genome sequence of Lysobacter sp. UKS-15.</title>
        <authorList>
            <person name="Im W.-T."/>
        </authorList>
    </citation>
    <scope>NUCLEOTIDE SEQUENCE [LARGE SCALE GENOMIC DNA]</scope>
    <source>
        <strain evidence="2 3">UKS-15</strain>
    </source>
</reference>
<dbReference type="InterPro" id="IPR013216">
    <property type="entry name" value="Methyltransf_11"/>
</dbReference>
<protein>
    <submittedName>
        <fullName evidence="2">Methyltransferase domain-containing protein</fullName>
    </submittedName>
</protein>
<evidence type="ECO:0000259" key="1">
    <source>
        <dbReference type="Pfam" id="PF08241"/>
    </source>
</evidence>
<dbReference type="RefSeq" id="WP_149351776.1">
    <property type="nucleotide sequence ID" value="NZ_VTRV01000014.1"/>
</dbReference>
<dbReference type="AlphaFoldDB" id="A0A5D8Z995"/>
<name>A0A5D8Z995_9GAMM</name>
<proteinExistence type="predicted"/>
<dbReference type="PANTHER" id="PTHR43591">
    <property type="entry name" value="METHYLTRANSFERASE"/>
    <property type="match status" value="1"/>
</dbReference>
<dbReference type="SUPFAM" id="SSF53335">
    <property type="entry name" value="S-adenosyl-L-methionine-dependent methyltransferases"/>
    <property type="match status" value="1"/>
</dbReference>
<dbReference type="Proteomes" id="UP000323164">
    <property type="component" value="Unassembled WGS sequence"/>
</dbReference>
<dbReference type="Gene3D" id="3.40.50.150">
    <property type="entry name" value="Vaccinia Virus protein VP39"/>
    <property type="match status" value="1"/>
</dbReference>
<evidence type="ECO:0000313" key="3">
    <source>
        <dbReference type="Proteomes" id="UP000323164"/>
    </source>
</evidence>
<evidence type="ECO:0000313" key="2">
    <source>
        <dbReference type="EMBL" id="TZF91227.1"/>
    </source>
</evidence>
<dbReference type="OrthoDB" id="9777638at2"/>
<dbReference type="GO" id="GO:0008757">
    <property type="term" value="F:S-adenosylmethionine-dependent methyltransferase activity"/>
    <property type="evidence" value="ECO:0007669"/>
    <property type="project" value="InterPro"/>
</dbReference>
<dbReference type="EMBL" id="VTRV01000014">
    <property type="protein sequence ID" value="TZF91227.1"/>
    <property type="molecule type" value="Genomic_DNA"/>
</dbReference>